<evidence type="ECO:0000313" key="8">
    <source>
        <dbReference type="EMBL" id="PXW50540.1"/>
    </source>
</evidence>
<proteinExistence type="inferred from homology"/>
<dbReference type="InterPro" id="IPR011206">
    <property type="entry name" value="Citrate_lyase_beta/mcl1/mcl2"/>
</dbReference>
<dbReference type="Pfam" id="PF03328">
    <property type="entry name" value="HpcH_HpaI"/>
    <property type="match status" value="1"/>
</dbReference>
<dbReference type="OrthoDB" id="9800547at2"/>
<keyword evidence="9" id="KW-1185">Reference proteome</keyword>
<evidence type="ECO:0000256" key="6">
    <source>
        <dbReference type="PIRSR" id="PIRSR015582-2"/>
    </source>
</evidence>
<dbReference type="AlphaFoldDB" id="A0A2V3TRQ1"/>
<dbReference type="GO" id="GO:0006107">
    <property type="term" value="P:oxaloacetate metabolic process"/>
    <property type="evidence" value="ECO:0007669"/>
    <property type="project" value="TreeGrafter"/>
</dbReference>
<evidence type="ECO:0000256" key="1">
    <source>
        <dbReference type="ARBA" id="ARBA00001946"/>
    </source>
</evidence>
<dbReference type="EMBL" id="QJJK01000026">
    <property type="protein sequence ID" value="PXW50540.1"/>
    <property type="molecule type" value="Genomic_DNA"/>
</dbReference>
<comment type="caution">
    <text evidence="8">The sequence shown here is derived from an EMBL/GenBank/DDBJ whole genome shotgun (WGS) entry which is preliminary data.</text>
</comment>
<gene>
    <name evidence="8" type="ORF">C7450_12618</name>
</gene>
<dbReference type="Proteomes" id="UP000248021">
    <property type="component" value="Unassembled WGS sequence"/>
</dbReference>
<dbReference type="GO" id="GO:0016829">
    <property type="term" value="F:lyase activity"/>
    <property type="evidence" value="ECO:0007669"/>
    <property type="project" value="UniProtKB-KW"/>
</dbReference>
<feature type="binding site" evidence="5">
    <location>
        <position position="66"/>
    </location>
    <ligand>
        <name>substrate</name>
    </ligand>
</feature>
<evidence type="ECO:0000313" key="9">
    <source>
        <dbReference type="Proteomes" id="UP000248021"/>
    </source>
</evidence>
<dbReference type="InterPro" id="IPR005000">
    <property type="entry name" value="Aldolase/citrate-lyase_domain"/>
</dbReference>
<feature type="binding site" evidence="6">
    <location>
        <position position="158"/>
    </location>
    <ligand>
        <name>Mg(2+)</name>
        <dbReference type="ChEBI" id="CHEBI:18420"/>
    </ligand>
</feature>
<feature type="binding site" evidence="6">
    <location>
        <position position="129"/>
    </location>
    <ligand>
        <name>Mg(2+)</name>
        <dbReference type="ChEBI" id="CHEBI:18420"/>
    </ligand>
</feature>
<accession>A0A2V3TRQ1</accession>
<dbReference type="InterPro" id="IPR040442">
    <property type="entry name" value="Pyrv_kinase-like_dom_sf"/>
</dbReference>
<evidence type="ECO:0000256" key="4">
    <source>
        <dbReference type="ARBA" id="ARBA00022842"/>
    </source>
</evidence>
<feature type="domain" description="HpcH/HpaI aldolase/citrate lyase" evidence="7">
    <location>
        <begin position="5"/>
        <end position="226"/>
    </location>
</feature>
<evidence type="ECO:0000256" key="2">
    <source>
        <dbReference type="ARBA" id="ARBA00005568"/>
    </source>
</evidence>
<keyword evidence="8" id="KW-0456">Lyase</keyword>
<reference evidence="8 9" key="1">
    <citation type="submission" date="2018-05" db="EMBL/GenBank/DDBJ databases">
        <title>Genomic Encyclopedia of Type Strains, Phase IV (KMG-IV): sequencing the most valuable type-strain genomes for metagenomic binning, comparative biology and taxonomic classification.</title>
        <authorList>
            <person name="Goeker M."/>
        </authorList>
    </citation>
    <scope>NUCLEOTIDE SEQUENCE [LARGE SCALE GENOMIC DNA]</scope>
    <source>
        <strain evidence="8 9">DSM 6462</strain>
    </source>
</reference>
<feature type="binding site" evidence="5">
    <location>
        <position position="129"/>
    </location>
    <ligand>
        <name>substrate</name>
    </ligand>
</feature>
<dbReference type="RefSeq" id="WP_110378593.1">
    <property type="nucleotide sequence ID" value="NZ_JAHBRY010000004.1"/>
</dbReference>
<evidence type="ECO:0000256" key="5">
    <source>
        <dbReference type="PIRSR" id="PIRSR015582-1"/>
    </source>
</evidence>
<dbReference type="SUPFAM" id="SSF51621">
    <property type="entry name" value="Phosphoenolpyruvate/pyruvate domain"/>
    <property type="match status" value="1"/>
</dbReference>
<evidence type="ECO:0000256" key="3">
    <source>
        <dbReference type="ARBA" id="ARBA00022723"/>
    </source>
</evidence>
<organism evidence="8 9">
    <name type="scientific">Chelatococcus asaccharovorans</name>
    <dbReference type="NCBI Taxonomy" id="28210"/>
    <lineage>
        <taxon>Bacteria</taxon>
        <taxon>Pseudomonadati</taxon>
        <taxon>Pseudomonadota</taxon>
        <taxon>Alphaproteobacteria</taxon>
        <taxon>Hyphomicrobiales</taxon>
        <taxon>Chelatococcaceae</taxon>
        <taxon>Chelatococcus</taxon>
    </lineage>
</organism>
<name>A0A2V3TRQ1_9HYPH</name>
<comment type="similarity">
    <text evidence="2">Belongs to the HpcH/HpaI aldolase family.</text>
</comment>
<dbReference type="PIRSF" id="PIRSF015582">
    <property type="entry name" value="Cit_lyase_B"/>
    <property type="match status" value="1"/>
</dbReference>
<sequence>MTIIRSFLFVPANRPTWIEKIPGYGADAVILDLEDSVTETDKGAARDVANRSIAQLAASGQRVYVRINRSAHMFNFEDIVAVVQPGLEGLILPKPESAEDVGIAAALVSEAESRRDIKAGQTALVPVLETARSVVEAYNIAQHPRVTAVVGASAKNGDVSRSLGFQWTEQGLETLYMRSSVVAAARAAGKAPIGGLWQEVHDLEGLARWAKFNRQLGFSGELVLHPSNVTVVNDAYTPSADEVAYYIAMIDAFDVARAAGRGAVTFQGEHIDNAHVTTARSIVALAQSVRSQ</sequence>
<dbReference type="InterPro" id="IPR015813">
    <property type="entry name" value="Pyrv/PenolPyrv_kinase-like_dom"/>
</dbReference>
<dbReference type="Gene3D" id="3.20.20.60">
    <property type="entry name" value="Phosphoenolpyruvate-binding domains"/>
    <property type="match status" value="1"/>
</dbReference>
<protein>
    <submittedName>
        <fullName evidence="8">Citrate lyase subunit beta/citryl-CoA lyase</fullName>
    </submittedName>
</protein>
<comment type="cofactor">
    <cofactor evidence="1">
        <name>Mg(2+)</name>
        <dbReference type="ChEBI" id="CHEBI:18420"/>
    </cofactor>
</comment>
<dbReference type="PANTHER" id="PTHR32308">
    <property type="entry name" value="LYASE BETA SUBUNIT, PUTATIVE (AFU_ORTHOLOGUE AFUA_4G13030)-RELATED"/>
    <property type="match status" value="1"/>
</dbReference>
<keyword evidence="3 6" id="KW-0479">Metal-binding</keyword>
<dbReference type="GO" id="GO:0000287">
    <property type="term" value="F:magnesium ion binding"/>
    <property type="evidence" value="ECO:0007669"/>
    <property type="project" value="TreeGrafter"/>
</dbReference>
<evidence type="ECO:0000259" key="7">
    <source>
        <dbReference type="Pfam" id="PF03328"/>
    </source>
</evidence>
<keyword evidence="4 6" id="KW-0460">Magnesium</keyword>
<dbReference type="PANTHER" id="PTHR32308:SF0">
    <property type="entry name" value="HPCH_HPAI ALDOLASE_CITRATE LYASE DOMAIN-CONTAINING PROTEIN"/>
    <property type="match status" value="1"/>
</dbReference>